<reference evidence="1" key="1">
    <citation type="submission" date="2019-04" db="EMBL/GenBank/DDBJ databases">
        <title>Microbes associate with the intestines of laboratory mice.</title>
        <authorList>
            <person name="Navarre W."/>
            <person name="Wong E."/>
            <person name="Huang K."/>
            <person name="Tropini C."/>
            <person name="Ng K."/>
            <person name="Yu B."/>
        </authorList>
    </citation>
    <scope>NUCLEOTIDE SEQUENCE</scope>
    <source>
        <strain evidence="1">NM73_A23</strain>
    </source>
</reference>
<keyword evidence="2" id="KW-1185">Reference proteome</keyword>
<feature type="non-terminal residue" evidence="1">
    <location>
        <position position="1"/>
    </location>
</feature>
<name>A0AC61QLE6_9BACT</name>
<dbReference type="Proteomes" id="UP000308886">
    <property type="component" value="Unassembled WGS sequence"/>
</dbReference>
<evidence type="ECO:0000313" key="2">
    <source>
        <dbReference type="Proteomes" id="UP000308886"/>
    </source>
</evidence>
<gene>
    <name evidence="1" type="ORF">E5358_14915</name>
</gene>
<comment type="caution">
    <text evidence="1">The sequence shown here is derived from an EMBL/GenBank/DDBJ whole genome shotgun (WGS) entry which is preliminary data.</text>
</comment>
<dbReference type="EMBL" id="SRZC01000048">
    <property type="protein sequence ID" value="TGX79411.1"/>
    <property type="molecule type" value="Genomic_DNA"/>
</dbReference>
<protein>
    <submittedName>
        <fullName evidence="1">Uncharacterized protein</fullName>
    </submittedName>
</protein>
<evidence type="ECO:0000313" key="1">
    <source>
        <dbReference type="EMBL" id="TGX79411.1"/>
    </source>
</evidence>
<sequence length="216" mass="24657">VSPYVYCANNPVINIDPDGRKIVLTGTQEQRIAVLIELQKLTNDKLGVRRYDGAVIIMAHGTKNTDMELSTGTSLIYELVNHDRTVEIMQGDAYHEHPVYRRDAFNGKGTDTEVYYSFDTDVTTIVQNRKTGKSVSEVIPRHIALGHELIHGHRSLNGVAKDPDLKMKYSYTDIDGYIYEANEKIEELETTGLSGNYKFTENDLREEEKLRKRIKY</sequence>
<accession>A0AC61QLE6</accession>
<proteinExistence type="predicted"/>
<organism evidence="1 2">
    <name type="scientific">Palleniella muris</name>
    <dbReference type="NCBI Taxonomy" id="3038145"/>
    <lineage>
        <taxon>Bacteria</taxon>
        <taxon>Pseudomonadati</taxon>
        <taxon>Bacteroidota</taxon>
        <taxon>Bacteroidia</taxon>
        <taxon>Bacteroidales</taxon>
        <taxon>Prevotellaceae</taxon>
        <taxon>Palleniella</taxon>
    </lineage>
</organism>